<dbReference type="InterPro" id="IPR001478">
    <property type="entry name" value="PDZ"/>
</dbReference>
<dbReference type="PANTHER" id="PTHR42837">
    <property type="entry name" value="REGULATOR OF SIGMA-E PROTEASE RSEP"/>
    <property type="match status" value="1"/>
</dbReference>
<dbReference type="PROSITE" id="PS50106">
    <property type="entry name" value="PDZ"/>
    <property type="match status" value="1"/>
</dbReference>
<dbReference type="PANTHER" id="PTHR42837:SF2">
    <property type="entry name" value="MEMBRANE METALLOPROTEASE ARASP2, CHLOROPLASTIC-RELATED"/>
    <property type="match status" value="1"/>
</dbReference>
<dbReference type="AlphaFoldDB" id="A0A371K699"/>
<organism evidence="5 6">
    <name type="scientific">Lysobacter silvisoli</name>
    <dbReference type="NCBI Taxonomy" id="2293254"/>
    <lineage>
        <taxon>Bacteria</taxon>
        <taxon>Pseudomonadati</taxon>
        <taxon>Pseudomonadota</taxon>
        <taxon>Gammaproteobacteria</taxon>
        <taxon>Lysobacterales</taxon>
        <taxon>Lysobacteraceae</taxon>
        <taxon>Lysobacter</taxon>
    </lineage>
</organism>
<sequence length="510" mass="54342">MANARTARWCASIERLRASIATNTHHEVRSMSVTNSRRIRIAALALAVAATLATVAAAQEGADKTVRTRTVIGSANDDPELKAAMDQLRQAQQRVRELARGRAETIEREGLDDGQRRIEIHRIANDAALDGRGRAEVAREAAERARLYARDVQMRIGDGDERRIVIRGEAQRPLLGVVLGSDEQRGARIVAVTPDSAAARAGLRSGDRIVAIDGQAPAAGSDGRTRLAATRAALDSLDVKTPVAIDYERDGRKQSVKVTPRMGDQVLVFNGDEGQVFTPGGDVVMRRFELDRDGVREYATELAEIATINRQVRADLAQLRTPLCKDGDDDCRLPALVEAFRWNGLNLASVDNGLGRYFGTERGVLVLSAGNELSGLQPGDVIRSIDGKTVNTPREAMDALRARPEGSEVAVSYLRDRKDGSVKLKAPKALRLMIPPVPPAPPMPPMPARPAVPAPPAPPRAALPVPPSPPKAALPAVPAPPAPPAPPKGAPPAPPTPPSPPPAPIAPVVV</sequence>
<feature type="region of interest" description="Disordered" evidence="3">
    <location>
        <begin position="445"/>
        <end position="510"/>
    </location>
</feature>
<comment type="cofactor">
    <cofactor evidence="1">
        <name>Zn(2+)</name>
        <dbReference type="ChEBI" id="CHEBI:29105"/>
    </cofactor>
</comment>
<feature type="domain" description="PDZ" evidence="4">
    <location>
        <begin position="163"/>
        <end position="215"/>
    </location>
</feature>
<gene>
    <name evidence="5" type="ORF">DX914_10505</name>
</gene>
<keyword evidence="2" id="KW-0175">Coiled coil</keyword>
<dbReference type="GO" id="GO:0016020">
    <property type="term" value="C:membrane"/>
    <property type="evidence" value="ECO:0007669"/>
    <property type="project" value="InterPro"/>
</dbReference>
<dbReference type="SUPFAM" id="SSF50156">
    <property type="entry name" value="PDZ domain-like"/>
    <property type="match status" value="2"/>
</dbReference>
<name>A0A371K699_9GAMM</name>
<dbReference type="Pfam" id="PF13180">
    <property type="entry name" value="PDZ_2"/>
    <property type="match status" value="2"/>
</dbReference>
<dbReference type="InterPro" id="IPR036034">
    <property type="entry name" value="PDZ_sf"/>
</dbReference>
<reference evidence="5 6" key="1">
    <citation type="submission" date="2018-08" db="EMBL/GenBank/DDBJ databases">
        <title>Lysobacter sp. zong2l5, whole genome shotgun sequence.</title>
        <authorList>
            <person name="Zhang X."/>
            <person name="Feng G."/>
            <person name="Zhu H."/>
        </authorList>
    </citation>
    <scope>NUCLEOTIDE SEQUENCE [LARGE SCALE GENOMIC DNA]</scope>
    <source>
        <strain evidence="6">zong2l5</strain>
    </source>
</reference>
<dbReference type="SMART" id="SM00228">
    <property type="entry name" value="PDZ"/>
    <property type="match status" value="2"/>
</dbReference>
<accession>A0A371K699</accession>
<proteinExistence type="predicted"/>
<protein>
    <submittedName>
        <fullName evidence="5">PDZ domain-containing protein</fullName>
    </submittedName>
</protein>
<evidence type="ECO:0000256" key="2">
    <source>
        <dbReference type="SAM" id="Coils"/>
    </source>
</evidence>
<evidence type="ECO:0000313" key="6">
    <source>
        <dbReference type="Proteomes" id="UP000264492"/>
    </source>
</evidence>
<dbReference type="Gene3D" id="2.30.42.10">
    <property type="match status" value="2"/>
</dbReference>
<evidence type="ECO:0000313" key="5">
    <source>
        <dbReference type="EMBL" id="RDZ29481.1"/>
    </source>
</evidence>
<evidence type="ECO:0000256" key="1">
    <source>
        <dbReference type="ARBA" id="ARBA00001947"/>
    </source>
</evidence>
<dbReference type="Proteomes" id="UP000264492">
    <property type="component" value="Unassembled WGS sequence"/>
</dbReference>
<comment type="caution">
    <text evidence="5">The sequence shown here is derived from an EMBL/GenBank/DDBJ whole genome shotgun (WGS) entry which is preliminary data.</text>
</comment>
<keyword evidence="6" id="KW-1185">Reference proteome</keyword>
<dbReference type="GO" id="GO:0006508">
    <property type="term" value="P:proteolysis"/>
    <property type="evidence" value="ECO:0007669"/>
    <property type="project" value="InterPro"/>
</dbReference>
<feature type="coiled-coil region" evidence="2">
    <location>
        <begin position="81"/>
        <end position="108"/>
    </location>
</feature>
<dbReference type="InterPro" id="IPR004387">
    <property type="entry name" value="Pept_M50_Zn"/>
</dbReference>
<evidence type="ECO:0000256" key="3">
    <source>
        <dbReference type="SAM" id="MobiDB-lite"/>
    </source>
</evidence>
<dbReference type="EMBL" id="QTSU01000001">
    <property type="protein sequence ID" value="RDZ29481.1"/>
    <property type="molecule type" value="Genomic_DNA"/>
</dbReference>
<dbReference type="GO" id="GO:0004222">
    <property type="term" value="F:metalloendopeptidase activity"/>
    <property type="evidence" value="ECO:0007669"/>
    <property type="project" value="InterPro"/>
</dbReference>
<evidence type="ECO:0000259" key="4">
    <source>
        <dbReference type="PROSITE" id="PS50106"/>
    </source>
</evidence>